<proteinExistence type="predicted"/>
<sequence>MPPRFIIQDGGTIRETRDDTPTRPKKRQRTDSGIDTGGYSDDGCLASAGPLEDDPDFYRTEPAADCVVRILNTRFKVICLTILSDLAHRLQIKGSLLSDSSRVFQDILSKHRETTRRLDAPLLLIADADEFRALLWALYASPKERAAQPREHEDVERLLLITAIASQYRCDDLQKWSKAAILRTVSHDAAFVASCSSALFARIIDVAIRTRHDTLLDSTITQWAGRLRVGDAPSVPAVLAADAHELPRLRGVAYYAHIQGMLAGQTTITSRGATQFQADPRLSNAQVMRLLSGYWSLVSLWERLRRAPPKFECAAGCPKGRGRCATVWGARWGVAAASDRANALSSAKVLALLSTVRDLLAVDKEVMTELHPPCRLAALEALRTQTRDLEDGLADHFFGWL</sequence>
<feature type="region of interest" description="Disordered" evidence="1">
    <location>
        <begin position="1"/>
        <end position="41"/>
    </location>
</feature>
<gene>
    <name evidence="2" type="ORF">B0H15DRAFT_791376</name>
</gene>
<name>A0AAD6XHU3_9AGAR</name>
<dbReference type="Proteomes" id="UP001222325">
    <property type="component" value="Unassembled WGS sequence"/>
</dbReference>
<evidence type="ECO:0000313" key="2">
    <source>
        <dbReference type="EMBL" id="KAJ7075790.1"/>
    </source>
</evidence>
<comment type="caution">
    <text evidence="2">The sequence shown here is derived from an EMBL/GenBank/DDBJ whole genome shotgun (WGS) entry which is preliminary data.</text>
</comment>
<evidence type="ECO:0000256" key="1">
    <source>
        <dbReference type="SAM" id="MobiDB-lite"/>
    </source>
</evidence>
<keyword evidence="3" id="KW-1185">Reference proteome</keyword>
<evidence type="ECO:0008006" key="4">
    <source>
        <dbReference type="Google" id="ProtNLM"/>
    </source>
</evidence>
<reference evidence="2" key="1">
    <citation type="submission" date="2023-03" db="EMBL/GenBank/DDBJ databases">
        <title>Massive genome expansion in bonnet fungi (Mycena s.s.) driven by repeated elements and novel gene families across ecological guilds.</title>
        <authorList>
            <consortium name="Lawrence Berkeley National Laboratory"/>
            <person name="Harder C.B."/>
            <person name="Miyauchi S."/>
            <person name="Viragh M."/>
            <person name="Kuo A."/>
            <person name="Thoen E."/>
            <person name="Andreopoulos B."/>
            <person name="Lu D."/>
            <person name="Skrede I."/>
            <person name="Drula E."/>
            <person name="Henrissat B."/>
            <person name="Morin E."/>
            <person name="Kohler A."/>
            <person name="Barry K."/>
            <person name="LaButti K."/>
            <person name="Morin E."/>
            <person name="Salamov A."/>
            <person name="Lipzen A."/>
            <person name="Mereny Z."/>
            <person name="Hegedus B."/>
            <person name="Baldrian P."/>
            <person name="Stursova M."/>
            <person name="Weitz H."/>
            <person name="Taylor A."/>
            <person name="Grigoriev I.V."/>
            <person name="Nagy L.G."/>
            <person name="Martin F."/>
            <person name="Kauserud H."/>
        </authorList>
    </citation>
    <scope>NUCLEOTIDE SEQUENCE</scope>
    <source>
        <strain evidence="2">CBHHK173m</strain>
    </source>
</reference>
<protein>
    <recommendedName>
        <fullName evidence="4">BTB domain-containing protein</fullName>
    </recommendedName>
</protein>
<evidence type="ECO:0000313" key="3">
    <source>
        <dbReference type="Proteomes" id="UP001222325"/>
    </source>
</evidence>
<dbReference type="EMBL" id="JARJCN010000089">
    <property type="protein sequence ID" value="KAJ7075790.1"/>
    <property type="molecule type" value="Genomic_DNA"/>
</dbReference>
<accession>A0AAD6XHU3</accession>
<dbReference type="AlphaFoldDB" id="A0AAD6XHU3"/>
<organism evidence="2 3">
    <name type="scientific">Mycena belliarum</name>
    <dbReference type="NCBI Taxonomy" id="1033014"/>
    <lineage>
        <taxon>Eukaryota</taxon>
        <taxon>Fungi</taxon>
        <taxon>Dikarya</taxon>
        <taxon>Basidiomycota</taxon>
        <taxon>Agaricomycotina</taxon>
        <taxon>Agaricomycetes</taxon>
        <taxon>Agaricomycetidae</taxon>
        <taxon>Agaricales</taxon>
        <taxon>Marasmiineae</taxon>
        <taxon>Mycenaceae</taxon>
        <taxon>Mycena</taxon>
    </lineage>
</organism>
<feature type="compositionally biased region" description="Basic and acidic residues" evidence="1">
    <location>
        <begin position="12"/>
        <end position="22"/>
    </location>
</feature>